<dbReference type="FunFam" id="2.30.29.30:FF:000230">
    <property type="entry name" value="Polarized growth protein (Boi2)"/>
    <property type="match status" value="1"/>
</dbReference>
<evidence type="ECO:0000256" key="9">
    <source>
        <dbReference type="SAM" id="MobiDB-lite"/>
    </source>
</evidence>
<dbReference type="Gene3D" id="2.30.30.40">
    <property type="entry name" value="SH3 Domains"/>
    <property type="match status" value="1"/>
</dbReference>
<dbReference type="PANTHER" id="PTHR22902:SF27">
    <property type="entry name" value="PLECKSTRIN HOMOLOGY DOMAIN-CONTAINING FAMILY A MEMBER 3"/>
    <property type="match status" value="1"/>
</dbReference>
<keyword evidence="4" id="KW-0597">Phosphoprotein</keyword>
<evidence type="ECO:0000256" key="6">
    <source>
        <dbReference type="ARBA" id="ARBA00023306"/>
    </source>
</evidence>
<feature type="compositionally biased region" description="Polar residues" evidence="9">
    <location>
        <begin position="459"/>
        <end position="482"/>
    </location>
</feature>
<dbReference type="PANTHER" id="PTHR22902">
    <property type="entry name" value="SESQUIPEDALIAN"/>
    <property type="match status" value="1"/>
</dbReference>
<feature type="compositionally biased region" description="Low complexity" evidence="9">
    <location>
        <begin position="943"/>
        <end position="957"/>
    </location>
</feature>
<feature type="compositionally biased region" description="Polar residues" evidence="9">
    <location>
        <begin position="654"/>
        <end position="684"/>
    </location>
</feature>
<feature type="region of interest" description="Disordered" evidence="9">
    <location>
        <begin position="1"/>
        <end position="39"/>
    </location>
</feature>
<feature type="compositionally biased region" description="Polar residues" evidence="9">
    <location>
        <begin position="372"/>
        <end position="397"/>
    </location>
</feature>
<name>C7GS72_YEAS2</name>
<feature type="compositionally biased region" description="Basic residues" evidence="9">
    <location>
        <begin position="690"/>
        <end position="701"/>
    </location>
</feature>
<dbReference type="GO" id="GO:0099500">
    <property type="term" value="P:vesicle fusion to plasma membrane"/>
    <property type="evidence" value="ECO:0007669"/>
    <property type="project" value="UniProtKB-ARBA"/>
</dbReference>
<evidence type="ECO:0000313" key="14">
    <source>
        <dbReference type="Proteomes" id="UP000008073"/>
    </source>
</evidence>
<evidence type="ECO:0000256" key="8">
    <source>
        <dbReference type="SAM" id="Coils"/>
    </source>
</evidence>
<dbReference type="Gene3D" id="2.30.29.30">
    <property type="entry name" value="Pleckstrin-homology domain (PH domain)/Phosphotyrosine-binding domain (PTB)"/>
    <property type="match status" value="1"/>
</dbReference>
<sequence length="1052" mass="117110">MSNDREVPTLSQLNTTASRDKDVSDTLSPDFDSKGSATGRDGGNFPMYIAINEYFKRMEDELDMKPGDKIKVITDDEEYKDGWYFGRNLRTNEEGLYPVVFTQKITVEKAPTLMRAKSTKRIYSPLTNEDPLLSSTFISENDSNSELPTPQPIETAASISRTANGKIERNLSLKNTMSDIDNALLEFKDDSIGPPDRFINSGRDEEHSITHETILSATDGLDVVESNSKPTTSSSTGFLNGDLENQATLINGIDTTKLNPVEAEFWSPEEITAYFIMEGYDVQSASRFQKHKISGKILLELELVHLKELDINSFGTRFEIFKEIEKIKEAIRTNGRSLNRASKTNNANIYNQLMPPANVDQRASYRGHVRKTSQSLEDLPSQQNFIPTPRNTRNSSASKHRPKSLVFDSQEANANIAPDVQIPQVVEEMAGNENLFVSPRRAPKPPSYPSPAQPPKSPLLNNTRTSPSPTQLYSWQSPTLSFSGPKRTSYIDQYSSSDSNFNSRSALPKNNQGGGKALSPIPSPTRNSVRNEDSEGKLTSSSKRNSVPYYGYAPESSSDRKSSCSSHEEEQFQETMNTFERPTSSIYADGSTIASISNDRLAHEKEGKKKPTRHSSSLSSKSKSDSRRNSSLKRSSSASRTSSFKKSSFMLSPFRQQFTDNAARSSSPEENPITSMPSEKNSSPIVDKKSSKKSRSKRRSVSAKEAEIFTETVKDDKNKRSASEAIKGETLKGKSLRQMTARPVAKKKQTSAFIEGLRSISVKEAMKDADFSGWMSKKGSGAMSTWKTRFFTLHGTRLSYFSSTTDTRERGLIDITAHRVVPAKEDDKLVSLYAASTGKGRYCFKLLPPQPGSKKGLTFTQPRTHYFAVDNKEEMRGWMAALIKTTIDIDTSVPIISSYTTPTVSLSKAQEMLAEAREETKLREQQMLENEEDEDQFLWDQQQLQQQQHDNNQGQADRTISASTQRTSDEDNTISTPNLSSANNTTIGSNGFSSPFLLASGLLSPGVARNSSMRGTEKKGKFSTEEDYFGDNSKHKTTKYNFKAIEKDAPQI</sequence>
<dbReference type="AlphaFoldDB" id="C7GS72"/>
<keyword evidence="8" id="KW-0175">Coiled coil</keyword>
<feature type="domain" description="SH3" evidence="10">
    <location>
        <begin position="43"/>
        <end position="107"/>
    </location>
</feature>
<proteinExistence type="predicted"/>
<feature type="region of interest" description="Disordered" evidence="9">
    <location>
        <begin position="365"/>
        <end position="412"/>
    </location>
</feature>
<dbReference type="CDD" id="cd13316">
    <property type="entry name" value="PH_Boi"/>
    <property type="match status" value="1"/>
</dbReference>
<comment type="subcellular location">
    <subcellularLocation>
        <location evidence="1">Bud neck</location>
    </subcellularLocation>
</comment>
<dbReference type="SMART" id="SM00454">
    <property type="entry name" value="SAM"/>
    <property type="match status" value="1"/>
</dbReference>
<dbReference type="GO" id="GO:0000920">
    <property type="term" value="P:septum digestion after cytokinesis"/>
    <property type="evidence" value="ECO:0007669"/>
    <property type="project" value="UniProtKB-ARBA"/>
</dbReference>
<reference evidence="13 14" key="1">
    <citation type="journal article" date="2009" name="Genome Res.">
        <title>Genome structure of a Saccharomyces cerevisiae strain widely used in bioethanol production.</title>
        <authorList>
            <person name="Argueso J.L."/>
            <person name="Carazzolle M.F."/>
            <person name="Mieczkowski P.A."/>
            <person name="Duarte F.M."/>
            <person name="Netto O.V."/>
            <person name="Missawa S.K."/>
            <person name="Galzerani F."/>
            <person name="Costa G.G."/>
            <person name="Vidal R.O."/>
            <person name="Noronha M.F."/>
            <person name="Dominska M."/>
            <person name="Andrietta M.G."/>
            <person name="Andrietta S.R."/>
            <person name="Cunha A.F."/>
            <person name="Gomes L.H."/>
            <person name="Tavares F.C."/>
            <person name="Alcarde A.R."/>
            <person name="Dietrich F.S."/>
            <person name="McCusker J.H."/>
            <person name="Petes T.D."/>
            <person name="Pereira G.A."/>
        </authorList>
    </citation>
    <scope>NUCLEOTIDE SEQUENCE [LARGE SCALE GENOMIC DNA]</scope>
    <source>
        <strain evidence="13 14">JAY291</strain>
    </source>
</reference>
<keyword evidence="6" id="KW-0131">Cell cycle</keyword>
<evidence type="ECO:0000256" key="4">
    <source>
        <dbReference type="ARBA" id="ARBA00022553"/>
    </source>
</evidence>
<dbReference type="InterPro" id="IPR001660">
    <property type="entry name" value="SAM"/>
</dbReference>
<dbReference type="GO" id="GO:0007032">
    <property type="term" value="P:endosome organization"/>
    <property type="evidence" value="ECO:0007669"/>
    <property type="project" value="TreeGrafter"/>
</dbReference>
<feature type="domain" description="SAM" evidence="12">
    <location>
        <begin position="266"/>
        <end position="330"/>
    </location>
</feature>
<dbReference type="SUPFAM" id="SSF50729">
    <property type="entry name" value="PH domain-like"/>
    <property type="match status" value="1"/>
</dbReference>
<dbReference type="InterPro" id="IPR035551">
    <property type="entry name" value="Boi1/2_SH3"/>
</dbReference>
<dbReference type="InterPro" id="IPR045188">
    <property type="entry name" value="Boi1/Boi2-like"/>
</dbReference>
<feature type="compositionally biased region" description="Basic and acidic residues" evidence="9">
    <location>
        <begin position="1015"/>
        <end position="1024"/>
    </location>
</feature>
<keyword evidence="3" id="KW-0268">Exocytosis</keyword>
<feature type="domain" description="PH" evidence="11">
    <location>
        <begin position="768"/>
        <end position="887"/>
    </location>
</feature>
<organism evidence="13 14">
    <name type="scientific">Saccharomyces cerevisiae (strain JAY291)</name>
    <name type="common">Baker's yeast</name>
    <dbReference type="NCBI Taxonomy" id="574961"/>
    <lineage>
        <taxon>Eukaryota</taxon>
        <taxon>Fungi</taxon>
        <taxon>Dikarya</taxon>
        <taxon>Ascomycota</taxon>
        <taxon>Saccharomycotina</taxon>
        <taxon>Saccharomycetes</taxon>
        <taxon>Saccharomycetales</taxon>
        <taxon>Saccharomycetaceae</taxon>
        <taxon>Saccharomyces</taxon>
    </lineage>
</organism>
<evidence type="ECO:0000259" key="11">
    <source>
        <dbReference type="PROSITE" id="PS50003"/>
    </source>
</evidence>
<dbReference type="FunFam" id="1.10.150.50:FF:000090">
    <property type="entry name" value="Bem1 interacting protein"/>
    <property type="match status" value="1"/>
</dbReference>
<dbReference type="GO" id="GO:0001881">
    <property type="term" value="P:receptor recycling"/>
    <property type="evidence" value="ECO:0007669"/>
    <property type="project" value="TreeGrafter"/>
</dbReference>
<dbReference type="FunFam" id="2.30.30.40:FF:000259">
    <property type="entry name" value="Protein BOI2"/>
    <property type="match status" value="1"/>
</dbReference>
<dbReference type="InterPro" id="IPR001452">
    <property type="entry name" value="SH3_domain"/>
</dbReference>
<feature type="compositionally biased region" description="Basic and acidic residues" evidence="9">
    <location>
        <begin position="702"/>
        <end position="732"/>
    </location>
</feature>
<dbReference type="InterPro" id="IPR036028">
    <property type="entry name" value="SH3-like_dom_sf"/>
</dbReference>
<feature type="compositionally biased region" description="Polar residues" evidence="9">
    <location>
        <begin position="973"/>
        <end position="984"/>
    </location>
</feature>
<dbReference type="SMART" id="SM00233">
    <property type="entry name" value="PH"/>
    <property type="match status" value="1"/>
</dbReference>
<dbReference type="GO" id="GO:0007015">
    <property type="term" value="P:actin filament organization"/>
    <property type="evidence" value="ECO:0007669"/>
    <property type="project" value="UniProtKB-ARBA"/>
</dbReference>
<dbReference type="SUPFAM" id="SSF50044">
    <property type="entry name" value="SH3-domain"/>
    <property type="match status" value="1"/>
</dbReference>
<feature type="compositionally biased region" description="Basic and acidic residues" evidence="9">
    <location>
        <begin position="600"/>
        <end position="609"/>
    </location>
</feature>
<dbReference type="Gene3D" id="1.10.150.50">
    <property type="entry name" value="Transcription Factor, Ets-1"/>
    <property type="match status" value="1"/>
</dbReference>
<evidence type="ECO:0000256" key="5">
    <source>
        <dbReference type="ARBA" id="ARBA00022618"/>
    </source>
</evidence>
<protein>
    <submittedName>
        <fullName evidence="13">Boi2p</fullName>
    </submittedName>
</protein>
<dbReference type="Pfam" id="PF00018">
    <property type="entry name" value="SH3_1"/>
    <property type="match status" value="1"/>
</dbReference>
<accession>C7GS72</accession>
<feature type="compositionally biased region" description="Pro residues" evidence="9">
    <location>
        <begin position="444"/>
        <end position="457"/>
    </location>
</feature>
<feature type="compositionally biased region" description="Polar residues" evidence="9">
    <location>
        <begin position="8"/>
        <end position="17"/>
    </location>
</feature>
<dbReference type="PROSITE" id="PS50105">
    <property type="entry name" value="SAM_DOMAIN"/>
    <property type="match status" value="1"/>
</dbReference>
<feature type="region of interest" description="Disordered" evidence="9">
    <location>
        <begin position="1010"/>
        <end position="1033"/>
    </location>
</feature>
<dbReference type="GO" id="GO:0005802">
    <property type="term" value="C:trans-Golgi network"/>
    <property type="evidence" value="ECO:0007669"/>
    <property type="project" value="TreeGrafter"/>
</dbReference>
<evidence type="ECO:0000256" key="1">
    <source>
        <dbReference type="ARBA" id="ARBA00004266"/>
    </source>
</evidence>
<evidence type="ECO:0000256" key="3">
    <source>
        <dbReference type="ARBA" id="ARBA00022483"/>
    </source>
</evidence>
<gene>
    <name evidence="13" type="primary">BOI2</name>
    <name evidence="13" type="ORF">C1Q_03222</name>
</gene>
<comment type="caution">
    <text evidence="13">The sequence shown here is derived from an EMBL/GenBank/DDBJ whole genome shotgun (WGS) entry which is preliminary data.</text>
</comment>
<dbReference type="GO" id="GO:0055037">
    <property type="term" value="C:recycling endosome"/>
    <property type="evidence" value="ECO:0007669"/>
    <property type="project" value="TreeGrafter"/>
</dbReference>
<dbReference type="InterPro" id="IPR001849">
    <property type="entry name" value="PH_domain"/>
</dbReference>
<dbReference type="CDD" id="cd09535">
    <property type="entry name" value="SAM_BOI-like_fungal"/>
    <property type="match status" value="1"/>
</dbReference>
<evidence type="ECO:0000256" key="2">
    <source>
        <dbReference type="ARBA" id="ARBA00022443"/>
    </source>
</evidence>
<evidence type="ECO:0000259" key="12">
    <source>
        <dbReference type="PROSITE" id="PS50105"/>
    </source>
</evidence>
<dbReference type="EMBL" id="ACFL01000174">
    <property type="protein sequence ID" value="EEU06339.1"/>
    <property type="molecule type" value="Genomic_DNA"/>
</dbReference>
<dbReference type="SMART" id="SM00326">
    <property type="entry name" value="SH3"/>
    <property type="match status" value="1"/>
</dbReference>
<feature type="compositionally biased region" description="Basic and acidic residues" evidence="9">
    <location>
        <begin position="557"/>
        <end position="570"/>
    </location>
</feature>
<dbReference type="OrthoDB" id="73680at2759"/>
<dbReference type="GO" id="GO:0005543">
    <property type="term" value="F:phospholipid binding"/>
    <property type="evidence" value="ECO:0007669"/>
    <property type="project" value="UniProtKB-ARBA"/>
</dbReference>
<dbReference type="InterPro" id="IPR013761">
    <property type="entry name" value="SAM/pointed_sf"/>
</dbReference>
<dbReference type="PROSITE" id="PS50003">
    <property type="entry name" value="PH_DOMAIN"/>
    <property type="match status" value="1"/>
</dbReference>
<dbReference type="GO" id="GO:0005829">
    <property type="term" value="C:cytosol"/>
    <property type="evidence" value="ECO:0007669"/>
    <property type="project" value="GOC"/>
</dbReference>
<feature type="region of interest" description="Disordered" evidence="9">
    <location>
        <begin position="943"/>
        <end position="984"/>
    </location>
</feature>
<dbReference type="Pfam" id="PF07647">
    <property type="entry name" value="SAM_2"/>
    <property type="match status" value="1"/>
</dbReference>
<dbReference type="PROSITE" id="PS50002">
    <property type="entry name" value="SH3"/>
    <property type="match status" value="1"/>
</dbReference>
<feature type="compositionally biased region" description="Low complexity" evidence="9">
    <location>
        <begin position="632"/>
        <end position="648"/>
    </location>
</feature>
<feature type="region of interest" description="Disordered" evidence="9">
    <location>
        <begin position="437"/>
        <end position="744"/>
    </location>
</feature>
<evidence type="ECO:0000259" key="10">
    <source>
        <dbReference type="PROSITE" id="PS50002"/>
    </source>
</evidence>
<feature type="coiled-coil region" evidence="8">
    <location>
        <begin position="906"/>
        <end position="934"/>
    </location>
</feature>
<evidence type="ECO:0000256" key="7">
    <source>
        <dbReference type="PROSITE-ProRule" id="PRU00192"/>
    </source>
</evidence>
<dbReference type="GO" id="GO:0005935">
    <property type="term" value="C:cellular bud neck"/>
    <property type="evidence" value="ECO:0007669"/>
    <property type="project" value="UniProtKB-SubCell"/>
</dbReference>
<dbReference type="CDD" id="cd11886">
    <property type="entry name" value="SH3_BOI"/>
    <property type="match status" value="1"/>
</dbReference>
<feature type="compositionally biased region" description="Polar residues" evidence="9">
    <location>
        <begin position="573"/>
        <end position="598"/>
    </location>
</feature>
<dbReference type="Proteomes" id="UP000008073">
    <property type="component" value="Unassembled WGS sequence"/>
</dbReference>
<dbReference type="SUPFAM" id="SSF47769">
    <property type="entry name" value="SAM/Pointed domain"/>
    <property type="match status" value="1"/>
</dbReference>
<dbReference type="Pfam" id="PF00169">
    <property type="entry name" value="PH"/>
    <property type="match status" value="1"/>
</dbReference>
<keyword evidence="5" id="KW-0132">Cell division</keyword>
<feature type="compositionally biased region" description="Low complexity" evidence="9">
    <location>
        <begin position="495"/>
        <end position="505"/>
    </location>
</feature>
<dbReference type="GO" id="GO:0005769">
    <property type="term" value="C:early endosome"/>
    <property type="evidence" value="ECO:0007669"/>
    <property type="project" value="TreeGrafter"/>
</dbReference>
<keyword evidence="2 7" id="KW-0728">SH3 domain</keyword>
<dbReference type="GO" id="GO:0007118">
    <property type="term" value="P:budding cell apical bud growth"/>
    <property type="evidence" value="ECO:0007669"/>
    <property type="project" value="UniProtKB-ARBA"/>
</dbReference>
<dbReference type="GO" id="GO:0042147">
    <property type="term" value="P:retrograde transport, endosome to Golgi"/>
    <property type="evidence" value="ECO:0007669"/>
    <property type="project" value="TreeGrafter"/>
</dbReference>
<evidence type="ECO:0000313" key="13">
    <source>
        <dbReference type="EMBL" id="EEU06339.1"/>
    </source>
</evidence>
<dbReference type="InterPro" id="IPR011993">
    <property type="entry name" value="PH-like_dom_sf"/>
</dbReference>